<evidence type="ECO:0000256" key="2">
    <source>
        <dbReference type="ARBA" id="ARBA00023015"/>
    </source>
</evidence>
<dbReference type="PANTHER" id="PTHR43133">
    <property type="entry name" value="RNA POLYMERASE ECF-TYPE SIGMA FACTO"/>
    <property type="match status" value="1"/>
</dbReference>
<keyword evidence="3" id="KW-0731">Sigma factor</keyword>
<dbReference type="KEGG" id="pmaw:MACH26_04200"/>
<dbReference type="InterPro" id="IPR007627">
    <property type="entry name" value="RNA_pol_sigma70_r2"/>
</dbReference>
<dbReference type="GO" id="GO:0006352">
    <property type="term" value="P:DNA-templated transcription initiation"/>
    <property type="evidence" value="ECO:0007669"/>
    <property type="project" value="InterPro"/>
</dbReference>
<dbReference type="Proteomes" id="UP001333710">
    <property type="component" value="Chromosome"/>
</dbReference>
<accession>A0AA48HGI1</accession>
<name>A0AA48HGI1_9ALTE</name>
<feature type="domain" description="RNA polymerase sigma factor 70 region 4 type 2" evidence="7">
    <location>
        <begin position="130"/>
        <end position="180"/>
    </location>
</feature>
<comment type="similarity">
    <text evidence="1">Belongs to the sigma-70 factor family. ECF subfamily.</text>
</comment>
<dbReference type="NCBIfam" id="TIGR02937">
    <property type="entry name" value="sigma70-ECF"/>
    <property type="match status" value="1"/>
</dbReference>
<dbReference type="Gene3D" id="1.10.10.10">
    <property type="entry name" value="Winged helix-like DNA-binding domain superfamily/Winged helix DNA-binding domain"/>
    <property type="match status" value="1"/>
</dbReference>
<evidence type="ECO:0000259" key="7">
    <source>
        <dbReference type="Pfam" id="PF08281"/>
    </source>
</evidence>
<dbReference type="InterPro" id="IPR036388">
    <property type="entry name" value="WH-like_DNA-bd_sf"/>
</dbReference>
<dbReference type="Pfam" id="PF04542">
    <property type="entry name" value="Sigma70_r2"/>
    <property type="match status" value="1"/>
</dbReference>
<proteinExistence type="inferred from homology"/>
<evidence type="ECO:0000256" key="4">
    <source>
        <dbReference type="ARBA" id="ARBA00023125"/>
    </source>
</evidence>
<protein>
    <submittedName>
        <fullName evidence="8">RNA polymerase sigma factor</fullName>
    </submittedName>
</protein>
<keyword evidence="5" id="KW-0804">Transcription</keyword>
<dbReference type="Pfam" id="PF08281">
    <property type="entry name" value="Sigma70_r4_2"/>
    <property type="match status" value="1"/>
</dbReference>
<dbReference type="Gene3D" id="1.10.1740.10">
    <property type="match status" value="1"/>
</dbReference>
<evidence type="ECO:0000256" key="5">
    <source>
        <dbReference type="ARBA" id="ARBA00023163"/>
    </source>
</evidence>
<keyword evidence="4" id="KW-0238">DNA-binding</keyword>
<evidence type="ECO:0000313" key="9">
    <source>
        <dbReference type="Proteomes" id="UP001333710"/>
    </source>
</evidence>
<dbReference type="InterPro" id="IPR013325">
    <property type="entry name" value="RNA_pol_sigma_r2"/>
</dbReference>
<dbReference type="InterPro" id="IPR039425">
    <property type="entry name" value="RNA_pol_sigma-70-like"/>
</dbReference>
<dbReference type="RefSeq" id="WP_338290776.1">
    <property type="nucleotide sequence ID" value="NZ_AP027272.1"/>
</dbReference>
<evidence type="ECO:0000256" key="1">
    <source>
        <dbReference type="ARBA" id="ARBA00010641"/>
    </source>
</evidence>
<dbReference type="SUPFAM" id="SSF88659">
    <property type="entry name" value="Sigma3 and sigma4 domains of RNA polymerase sigma factors"/>
    <property type="match status" value="1"/>
</dbReference>
<dbReference type="PANTHER" id="PTHR43133:SF8">
    <property type="entry name" value="RNA POLYMERASE SIGMA FACTOR HI_1459-RELATED"/>
    <property type="match status" value="1"/>
</dbReference>
<reference evidence="8" key="1">
    <citation type="submission" date="2023-01" db="EMBL/GenBank/DDBJ databases">
        <title>Complete genome sequence of Planctobacterium marinum strain Dej080120_11.</title>
        <authorList>
            <person name="Ueki S."/>
            <person name="Maruyama F."/>
        </authorList>
    </citation>
    <scope>NUCLEOTIDE SEQUENCE</scope>
    <source>
        <strain evidence="8">Dej080120_11</strain>
    </source>
</reference>
<organism evidence="8 9">
    <name type="scientific">Planctobacterium marinum</name>
    <dbReference type="NCBI Taxonomy" id="1631968"/>
    <lineage>
        <taxon>Bacteria</taxon>
        <taxon>Pseudomonadati</taxon>
        <taxon>Pseudomonadota</taxon>
        <taxon>Gammaproteobacteria</taxon>
        <taxon>Alteromonadales</taxon>
        <taxon>Alteromonadaceae</taxon>
        <taxon>Planctobacterium</taxon>
    </lineage>
</organism>
<dbReference type="InterPro" id="IPR014284">
    <property type="entry name" value="RNA_pol_sigma-70_dom"/>
</dbReference>
<keyword evidence="2" id="KW-0805">Transcription regulation</keyword>
<dbReference type="EMBL" id="AP027272">
    <property type="protein sequence ID" value="BDX04899.1"/>
    <property type="molecule type" value="Genomic_DNA"/>
</dbReference>
<dbReference type="InterPro" id="IPR013324">
    <property type="entry name" value="RNA_pol_sigma_r3/r4-like"/>
</dbReference>
<gene>
    <name evidence="8" type="ORF">MACH26_04200</name>
</gene>
<evidence type="ECO:0000259" key="6">
    <source>
        <dbReference type="Pfam" id="PF04542"/>
    </source>
</evidence>
<dbReference type="AlphaFoldDB" id="A0AA48HGI1"/>
<sequence>MSLVLALKNLLPTKANNEALMEQYRLTQDARLMEQLYRACGKDLYHFLLTQTEPQQAQEICQLSWLRVIERRNSYRSTGSFKGWLFAIARNLLIDELRKNNRWQTDSDVELSADDSSDATGDDKEALSANLDEALRHLPFHQREAIVLQLEGFCLQEIAEITQCEVEAIKSRLRYGKSKLKALWRQDNV</sequence>
<evidence type="ECO:0000313" key="8">
    <source>
        <dbReference type="EMBL" id="BDX04899.1"/>
    </source>
</evidence>
<dbReference type="GO" id="GO:0003677">
    <property type="term" value="F:DNA binding"/>
    <property type="evidence" value="ECO:0007669"/>
    <property type="project" value="UniProtKB-KW"/>
</dbReference>
<dbReference type="SUPFAM" id="SSF88946">
    <property type="entry name" value="Sigma2 domain of RNA polymerase sigma factors"/>
    <property type="match status" value="1"/>
</dbReference>
<dbReference type="InterPro" id="IPR013249">
    <property type="entry name" value="RNA_pol_sigma70_r4_t2"/>
</dbReference>
<evidence type="ECO:0000256" key="3">
    <source>
        <dbReference type="ARBA" id="ARBA00023082"/>
    </source>
</evidence>
<feature type="domain" description="RNA polymerase sigma-70 region 2" evidence="6">
    <location>
        <begin position="36"/>
        <end position="102"/>
    </location>
</feature>
<keyword evidence="9" id="KW-1185">Reference proteome</keyword>
<dbReference type="GO" id="GO:0016987">
    <property type="term" value="F:sigma factor activity"/>
    <property type="evidence" value="ECO:0007669"/>
    <property type="project" value="UniProtKB-KW"/>
</dbReference>